<dbReference type="AlphaFoldDB" id="A0A9Q3YX20"/>
<evidence type="ECO:0000313" key="3">
    <source>
        <dbReference type="Proteomes" id="UP001108025"/>
    </source>
</evidence>
<protein>
    <submittedName>
        <fullName evidence="2">Uncharacterized protein</fullName>
    </submittedName>
</protein>
<dbReference type="InterPro" id="IPR029062">
    <property type="entry name" value="Class_I_gatase-like"/>
</dbReference>
<name>A0A9Q3YX20_9FLAO</name>
<feature type="transmembrane region" description="Helical" evidence="1">
    <location>
        <begin position="65"/>
        <end position="86"/>
    </location>
</feature>
<keyword evidence="3" id="KW-1185">Reference proteome</keyword>
<proteinExistence type="predicted"/>
<accession>A0A9Q3YX20</accession>
<keyword evidence="1" id="KW-0472">Membrane</keyword>
<dbReference type="SUPFAM" id="SSF52317">
    <property type="entry name" value="Class I glutamine amidotransferase-like"/>
    <property type="match status" value="1"/>
</dbReference>
<gene>
    <name evidence="2" type="ORF">LO744_17400</name>
</gene>
<organism evidence="2 3">
    <name type="scientific">Chryseobacterium turcicum</name>
    <dbReference type="NCBI Taxonomy" id="2898076"/>
    <lineage>
        <taxon>Bacteria</taxon>
        <taxon>Pseudomonadati</taxon>
        <taxon>Bacteroidota</taxon>
        <taxon>Flavobacteriia</taxon>
        <taxon>Flavobacteriales</taxon>
        <taxon>Weeksellaceae</taxon>
        <taxon>Chryseobacterium group</taxon>
        <taxon>Chryseobacterium</taxon>
    </lineage>
</organism>
<feature type="transmembrane region" description="Helical" evidence="1">
    <location>
        <begin position="28"/>
        <end position="50"/>
    </location>
</feature>
<reference evidence="2" key="1">
    <citation type="submission" date="2021-11" db="EMBL/GenBank/DDBJ databases">
        <title>Description of novel Chryseobacterium species.</title>
        <authorList>
            <person name="Saticioglu I.B."/>
            <person name="Ay H."/>
            <person name="Altun S."/>
            <person name="Duman M."/>
        </authorList>
    </citation>
    <scope>NUCLEOTIDE SEQUENCE</scope>
    <source>
        <strain evidence="2">C-17</strain>
    </source>
</reference>
<keyword evidence="1" id="KW-1133">Transmembrane helix</keyword>
<dbReference type="Proteomes" id="UP001108025">
    <property type="component" value="Unassembled WGS sequence"/>
</dbReference>
<evidence type="ECO:0000313" key="2">
    <source>
        <dbReference type="EMBL" id="MCD1118618.1"/>
    </source>
</evidence>
<keyword evidence="1" id="KW-0812">Transmembrane</keyword>
<evidence type="ECO:0000256" key="1">
    <source>
        <dbReference type="SAM" id="Phobius"/>
    </source>
</evidence>
<comment type="caution">
    <text evidence="2">The sequence shown here is derived from an EMBL/GenBank/DDBJ whole genome shotgun (WGS) entry which is preliminary data.</text>
</comment>
<dbReference type="EMBL" id="JAJNAY010000002">
    <property type="protein sequence ID" value="MCD1118618.1"/>
    <property type="molecule type" value="Genomic_DNA"/>
</dbReference>
<dbReference type="RefSeq" id="WP_230671634.1">
    <property type="nucleotide sequence ID" value="NZ_JAJNAY010000002.1"/>
</dbReference>
<sequence>MISLILAIGVFRYYQKLAVRNGKVHWKYGFLGMGICLGVQLMVWLIYRLIELILNSNTPSEELDLFSATLATAFGWVASIFTVWFVHRNLEKSWRKDAVSTHESEIDGIGVKEKKNI</sequence>